<dbReference type="GO" id="GO:0005524">
    <property type="term" value="F:ATP binding"/>
    <property type="evidence" value="ECO:0007669"/>
    <property type="project" value="UniProtKB-KW"/>
</dbReference>
<dbReference type="PANTHER" id="PTHR24363:SF0">
    <property type="entry name" value="SERINE_THREONINE KINASE LIKE DOMAIN CONTAINING 1"/>
    <property type="match status" value="1"/>
</dbReference>
<evidence type="ECO:0000256" key="1">
    <source>
        <dbReference type="ARBA" id="ARBA00012513"/>
    </source>
</evidence>
<dbReference type="SMART" id="SM00220">
    <property type="entry name" value="S_TKc"/>
    <property type="match status" value="1"/>
</dbReference>
<dbReference type="GO" id="GO:0004674">
    <property type="term" value="F:protein serine/threonine kinase activity"/>
    <property type="evidence" value="ECO:0007669"/>
    <property type="project" value="UniProtKB-KW"/>
</dbReference>
<dbReference type="Gene3D" id="1.10.510.10">
    <property type="entry name" value="Transferase(Phosphotransferase) domain 1"/>
    <property type="match status" value="1"/>
</dbReference>
<dbReference type="SUPFAM" id="SSF52949">
    <property type="entry name" value="Macro domain-like"/>
    <property type="match status" value="1"/>
</dbReference>
<dbReference type="AlphaFoldDB" id="A0A139XH58"/>
<dbReference type="PROSITE" id="PS50011">
    <property type="entry name" value="PROTEIN_KINASE_DOM"/>
    <property type="match status" value="1"/>
</dbReference>
<dbReference type="EC" id="2.7.11.1" evidence="1"/>
<dbReference type="EMBL" id="ANNX02000012">
    <property type="protein sequence ID" value="KYC44035.1"/>
    <property type="molecule type" value="Genomic_DNA"/>
</dbReference>
<evidence type="ECO:0000259" key="9">
    <source>
        <dbReference type="PROSITE" id="PS50011"/>
    </source>
</evidence>
<dbReference type="SUPFAM" id="SSF56112">
    <property type="entry name" value="Protein kinase-like (PK-like)"/>
    <property type="match status" value="1"/>
</dbReference>
<comment type="catalytic activity">
    <reaction evidence="8">
        <text>L-seryl-[protein] + ATP = O-phospho-L-seryl-[protein] + ADP + H(+)</text>
        <dbReference type="Rhea" id="RHEA:17989"/>
        <dbReference type="Rhea" id="RHEA-COMP:9863"/>
        <dbReference type="Rhea" id="RHEA-COMP:11604"/>
        <dbReference type="ChEBI" id="CHEBI:15378"/>
        <dbReference type="ChEBI" id="CHEBI:29999"/>
        <dbReference type="ChEBI" id="CHEBI:30616"/>
        <dbReference type="ChEBI" id="CHEBI:83421"/>
        <dbReference type="ChEBI" id="CHEBI:456216"/>
        <dbReference type="EC" id="2.7.11.1"/>
    </reaction>
</comment>
<keyword evidence="2" id="KW-0723">Serine/threonine-protein kinase</keyword>
<dbReference type="Proteomes" id="UP000076925">
    <property type="component" value="Unassembled WGS sequence"/>
</dbReference>
<dbReference type="STRING" id="128403.WA1_02510"/>
<accession>A0A139XH58</accession>
<dbReference type="OrthoDB" id="516111at2"/>
<dbReference type="InterPro" id="IPR000719">
    <property type="entry name" value="Prot_kinase_dom"/>
</dbReference>
<dbReference type="InterPro" id="IPR002589">
    <property type="entry name" value="Macro_dom"/>
</dbReference>
<dbReference type="InterPro" id="IPR043472">
    <property type="entry name" value="Macro_dom-like"/>
</dbReference>
<proteinExistence type="predicted"/>
<keyword evidence="5" id="KW-0418">Kinase</keyword>
<name>A0A139XH58_9CYAN</name>
<evidence type="ECO:0000313" key="12">
    <source>
        <dbReference type="Proteomes" id="UP000076925"/>
    </source>
</evidence>
<evidence type="ECO:0000256" key="8">
    <source>
        <dbReference type="ARBA" id="ARBA00048679"/>
    </source>
</evidence>
<keyword evidence="4" id="KW-0547">Nucleotide-binding</keyword>
<comment type="catalytic activity">
    <reaction evidence="7">
        <text>L-threonyl-[protein] + ATP = O-phospho-L-threonyl-[protein] + ADP + H(+)</text>
        <dbReference type="Rhea" id="RHEA:46608"/>
        <dbReference type="Rhea" id="RHEA-COMP:11060"/>
        <dbReference type="Rhea" id="RHEA-COMP:11605"/>
        <dbReference type="ChEBI" id="CHEBI:15378"/>
        <dbReference type="ChEBI" id="CHEBI:30013"/>
        <dbReference type="ChEBI" id="CHEBI:30616"/>
        <dbReference type="ChEBI" id="CHEBI:61977"/>
        <dbReference type="ChEBI" id="CHEBI:456216"/>
        <dbReference type="EC" id="2.7.11.1"/>
    </reaction>
</comment>
<comment type="caution">
    <text evidence="11">The sequence shown here is derived from an EMBL/GenBank/DDBJ whole genome shotgun (WGS) entry which is preliminary data.</text>
</comment>
<dbReference type="PANTHER" id="PTHR24363">
    <property type="entry name" value="SERINE/THREONINE PROTEIN KINASE"/>
    <property type="match status" value="1"/>
</dbReference>
<dbReference type="SMART" id="SM00506">
    <property type="entry name" value="A1pp"/>
    <property type="match status" value="1"/>
</dbReference>
<dbReference type="RefSeq" id="WP_017741330.1">
    <property type="nucleotide sequence ID" value="NZ_KQ976354.1"/>
</dbReference>
<evidence type="ECO:0000256" key="3">
    <source>
        <dbReference type="ARBA" id="ARBA00022679"/>
    </source>
</evidence>
<evidence type="ECO:0000256" key="5">
    <source>
        <dbReference type="ARBA" id="ARBA00022777"/>
    </source>
</evidence>
<organism evidence="11 12">
    <name type="scientific">Scytonema hofmannii PCC 7110</name>
    <dbReference type="NCBI Taxonomy" id="128403"/>
    <lineage>
        <taxon>Bacteria</taxon>
        <taxon>Bacillati</taxon>
        <taxon>Cyanobacteriota</taxon>
        <taxon>Cyanophyceae</taxon>
        <taxon>Nostocales</taxon>
        <taxon>Scytonemataceae</taxon>
        <taxon>Scytonema</taxon>
    </lineage>
</organism>
<feature type="domain" description="Protein kinase" evidence="9">
    <location>
        <begin position="13"/>
        <end position="287"/>
    </location>
</feature>
<protein>
    <recommendedName>
        <fullName evidence="1">non-specific serine/threonine protein kinase</fullName>
        <ecNumber evidence="1">2.7.11.1</ecNumber>
    </recommendedName>
</protein>
<keyword evidence="3" id="KW-0808">Transferase</keyword>
<feature type="domain" description="Macro" evidence="10">
    <location>
        <begin position="425"/>
        <end position="603"/>
    </location>
</feature>
<dbReference type="PROSITE" id="PS51154">
    <property type="entry name" value="MACRO"/>
    <property type="match status" value="1"/>
</dbReference>
<dbReference type="Pfam" id="PF12770">
    <property type="entry name" value="CHAT"/>
    <property type="match status" value="1"/>
</dbReference>
<dbReference type="InterPro" id="IPR024983">
    <property type="entry name" value="CHAT_dom"/>
</dbReference>
<evidence type="ECO:0000313" key="11">
    <source>
        <dbReference type="EMBL" id="KYC44035.1"/>
    </source>
</evidence>
<keyword evidence="12" id="KW-1185">Reference proteome</keyword>
<evidence type="ECO:0000259" key="10">
    <source>
        <dbReference type="PROSITE" id="PS51154"/>
    </source>
</evidence>
<evidence type="ECO:0000256" key="4">
    <source>
        <dbReference type="ARBA" id="ARBA00022741"/>
    </source>
</evidence>
<dbReference type="Gene3D" id="3.40.220.10">
    <property type="entry name" value="Leucine Aminopeptidase, subunit E, domain 1"/>
    <property type="match status" value="1"/>
</dbReference>
<gene>
    <name evidence="11" type="ORF">WA1_02510</name>
</gene>
<keyword evidence="6" id="KW-0067">ATP-binding</keyword>
<sequence length="1218" mass="137033">MDVMLGRIVGRRYRIKQHLSQSGFDQTYLAEDSDLPGNPICVVKQFMPLFSDANTLQEARRLFFSEARLLLQLGNHDQIPRFLAYFEENQELFLVQKFIHGHDLSKEIISGKQLSETYVITLLQDILQVLKFVHENNIIHRDIKPSNLVRRASDEKIIIIDFLASKELIFLTKRNEFQKQEEDSASTIAIGTPGYMPPEQANGRPRFCSDIYAVGIIGIQALTGIQPREFQEDTNTGEIVWGNQAQVSKKLANILDKMVQRDYKERYQSVDEVLKALRSLGTPTTYISKEDNLSENPVQLNGRWVQRFFGQKQENLDEAEEIAETATLQLIRQPTLSPKTIIQTPEKICEIVQNYIQEEHFDRALATAQQISDEQKHLEALTKVVQAVSKLESNRVLELLAPLQNDPNERVRQLVRELHLISSPQPQSISSEQVLARIEFVQGDLLDLDVDALVNPTGLDVSYGGAISSELFQRLGFELYETLLKQPPLKSGEVFVTDAGSLPSRYLIHTPTKENEGRHTTTSIVRGVAAALVKADSLNDVRTIAFPSVGTGGAGFRPVDLAPKVLRAVINHLKQGSQLEKVIFAFIDEAAYQVYVSVYQTLLRETSLAYGISLIISPEATGVGGDIKASIYLKQIGADNQNDYLLQVAQTQAVGSELNIILTAPGFQFDSDRTTSLPLDPDTAQVTQTAHFRLTALRQGTATITAELYCGDIFETNLETTLQVAGFDEESFLQTSLTTQPRPVPQPDFMLRVQSVWNETNSDCIFNYQLRSFRFPTVFSGETNYQTVSFSSSWLKQMQSMLANTLENISGANPEDGKLSLVSLGHYLFQHLFPTELKSDYRTLIPQNLTFTLLIIADQETWIPWELLHDGQKFLGDRFIIGHWLQELNDTRPYEFPVGAVNVAHYANIEHPQLWATLLEAPGAPPPQLLPEGILHDSTEAIRGMHLIRYSQPSDAVNRRNAPIPIDSTDDAEDIERQMRPAKLNFRRHRPVVTLSYVKTETPELTALEQTWASAFIRAGCSGFIGSLWAVEPSVEAAFMSCFYNRLWAGASLGEAFYTSRQLARAAAPDSLDWLAYVLYGDPMARPYRPVPGDGYAIVEPIGREIDDPLFPGASARFRVSLRRAPPIWHKDRVIEVAENLAFENLQVHIVTYGLQIIPELPITMTRTDKGDYLGWFTLVVPAEMTDPSALVQVYFADGMRPIHSLTFSFKIESRREE</sequence>
<dbReference type="InterPro" id="IPR011009">
    <property type="entry name" value="Kinase-like_dom_sf"/>
</dbReference>
<dbReference type="Gene3D" id="3.30.200.20">
    <property type="entry name" value="Phosphorylase Kinase, domain 1"/>
    <property type="match status" value="1"/>
</dbReference>
<evidence type="ECO:0000256" key="2">
    <source>
        <dbReference type="ARBA" id="ARBA00022527"/>
    </source>
</evidence>
<dbReference type="Pfam" id="PF01661">
    <property type="entry name" value="Macro"/>
    <property type="match status" value="1"/>
</dbReference>
<evidence type="ECO:0000256" key="6">
    <source>
        <dbReference type="ARBA" id="ARBA00022840"/>
    </source>
</evidence>
<evidence type="ECO:0000256" key="7">
    <source>
        <dbReference type="ARBA" id="ARBA00047899"/>
    </source>
</evidence>
<dbReference type="Pfam" id="PF00069">
    <property type="entry name" value="Pkinase"/>
    <property type="match status" value="1"/>
</dbReference>
<reference evidence="11 12" key="1">
    <citation type="journal article" date="2013" name="Genome Biol. Evol.">
        <title>Genomes of Stigonematalean cyanobacteria (subsection V) and the evolution of oxygenic photosynthesis from prokaryotes to plastids.</title>
        <authorList>
            <person name="Dagan T."/>
            <person name="Roettger M."/>
            <person name="Stucken K."/>
            <person name="Landan G."/>
            <person name="Koch R."/>
            <person name="Major P."/>
            <person name="Gould S.B."/>
            <person name="Goremykin V.V."/>
            <person name="Rippka R."/>
            <person name="Tandeau de Marsac N."/>
            <person name="Gugger M."/>
            <person name="Lockhart P.J."/>
            <person name="Allen J.F."/>
            <person name="Brune I."/>
            <person name="Maus I."/>
            <person name="Puhler A."/>
            <person name="Martin W.F."/>
        </authorList>
    </citation>
    <scope>NUCLEOTIDE SEQUENCE [LARGE SCALE GENOMIC DNA]</scope>
    <source>
        <strain evidence="11 12">PCC 7110</strain>
    </source>
</reference>
<dbReference type="CDD" id="cd14014">
    <property type="entry name" value="STKc_PknB_like"/>
    <property type="match status" value="1"/>
</dbReference>